<dbReference type="EMBL" id="CP023284">
    <property type="protein sequence ID" value="ATA55933.1"/>
    <property type="molecule type" value="Genomic_DNA"/>
</dbReference>
<keyword evidence="1" id="KW-0812">Transmembrane</keyword>
<evidence type="ECO:0000313" key="3">
    <source>
        <dbReference type="Proteomes" id="UP000217154"/>
    </source>
</evidence>
<dbReference type="KEGG" id="vbo:CKY39_23870"/>
<name>A0A250DPR2_9BURK</name>
<sequence length="83" mass="9658">MTLLWWVVFHALDALFWLWILRWGGAAWLEGTFLSGFLVSIFAPRWGAEGLRMFALLMLVVCAISFVWGLFMPEVRCWYSGHC</sequence>
<feature type="transmembrane region" description="Helical" evidence="1">
    <location>
        <begin position="20"/>
        <end position="42"/>
    </location>
</feature>
<keyword evidence="1" id="KW-0472">Membrane</keyword>
<dbReference type="Proteomes" id="UP000217154">
    <property type="component" value="Chromosome"/>
</dbReference>
<proteinExistence type="predicted"/>
<protein>
    <submittedName>
        <fullName evidence="2">Uncharacterized protein</fullName>
    </submittedName>
</protein>
<evidence type="ECO:0000313" key="2">
    <source>
        <dbReference type="EMBL" id="ATA55933.1"/>
    </source>
</evidence>
<organism evidence="2 3">
    <name type="scientific">Variovorax boronicumulans</name>
    <dbReference type="NCBI Taxonomy" id="436515"/>
    <lineage>
        <taxon>Bacteria</taxon>
        <taxon>Pseudomonadati</taxon>
        <taxon>Pseudomonadota</taxon>
        <taxon>Betaproteobacteria</taxon>
        <taxon>Burkholderiales</taxon>
        <taxon>Comamonadaceae</taxon>
        <taxon>Variovorax</taxon>
    </lineage>
</organism>
<reference evidence="2 3" key="1">
    <citation type="submission" date="2017-09" db="EMBL/GenBank/DDBJ databases">
        <title>The diverse metabolic capabilities of V. boronicumulans make it an excellent choice for continued studies on novel biodegradation.</title>
        <authorList>
            <person name="Sun S."/>
        </authorList>
    </citation>
    <scope>NUCLEOTIDE SEQUENCE [LARGE SCALE GENOMIC DNA]</scope>
    <source>
        <strain evidence="2 3">J1</strain>
    </source>
</reference>
<feature type="transmembrane region" description="Helical" evidence="1">
    <location>
        <begin position="54"/>
        <end position="71"/>
    </location>
</feature>
<dbReference type="AlphaFoldDB" id="A0A250DPR2"/>
<dbReference type="RefSeq" id="WP_095746208.1">
    <property type="nucleotide sequence ID" value="NZ_CP023284.1"/>
</dbReference>
<evidence type="ECO:0000256" key="1">
    <source>
        <dbReference type="SAM" id="Phobius"/>
    </source>
</evidence>
<accession>A0A250DPR2</accession>
<gene>
    <name evidence="2" type="ORF">CKY39_23870</name>
</gene>
<keyword evidence="1" id="KW-1133">Transmembrane helix</keyword>